<dbReference type="KEGG" id="pmt:PMT_2596"/>
<dbReference type="AlphaFoldDB" id="B9ER67"/>
<keyword evidence="2" id="KW-1185">Reference proteome</keyword>
<reference evidence="1 2" key="1">
    <citation type="journal article" date="2003" name="Nature">
        <title>Genome divergence in two Prochlorococcus ecotypes reflects oceanic niche differentiation.</title>
        <authorList>
            <person name="Rocap G."/>
            <person name="Larimer F.W."/>
            <person name="Lamerdin J.E."/>
            <person name="Malfatti S."/>
            <person name="Chain P."/>
            <person name="Ahlgren N.A."/>
            <person name="Arellano A."/>
            <person name="Coleman M."/>
            <person name="Hauser L."/>
            <person name="Hess W.R."/>
            <person name="Johnson Z.I."/>
            <person name="Land M.L."/>
            <person name="Lindell D."/>
            <person name="Post A.F."/>
            <person name="Regala W."/>
            <person name="Shah M."/>
            <person name="Shaw S.L."/>
            <person name="Steglich C."/>
            <person name="Sullivan M.B."/>
            <person name="Ting C.S."/>
            <person name="Tolonen A."/>
            <person name="Webb E.A."/>
            <person name="Zinser E.R."/>
            <person name="Chisholm S.W."/>
        </authorList>
    </citation>
    <scope>NUCLEOTIDE SEQUENCE [LARGE SCALE GENOMIC DNA]</scope>
    <source>
        <strain evidence="2">MIT 9313</strain>
    </source>
</reference>
<organism evidence="1 2">
    <name type="scientific">Prochlorococcus marinus (strain MIT 9313)</name>
    <dbReference type="NCBI Taxonomy" id="74547"/>
    <lineage>
        <taxon>Bacteria</taxon>
        <taxon>Bacillati</taxon>
        <taxon>Cyanobacteriota</taxon>
        <taxon>Cyanophyceae</taxon>
        <taxon>Synechococcales</taxon>
        <taxon>Prochlorococcaceae</taxon>
        <taxon>Prochlorococcus</taxon>
    </lineage>
</organism>
<proteinExistence type="predicted"/>
<accession>B9ER67</accession>
<evidence type="ECO:0000313" key="2">
    <source>
        <dbReference type="Proteomes" id="UP000001423"/>
    </source>
</evidence>
<name>B9ER67_PROMM</name>
<gene>
    <name evidence="1" type="ordered locus">PMT_2596</name>
</gene>
<dbReference type="Proteomes" id="UP000001423">
    <property type="component" value="Chromosome"/>
</dbReference>
<dbReference type="EMBL" id="BX548175">
    <property type="protein sequence ID" value="CAX32115.1"/>
    <property type="molecule type" value="Genomic_DNA"/>
</dbReference>
<protein>
    <submittedName>
        <fullName evidence="1">Uncharacterized protein</fullName>
    </submittedName>
</protein>
<dbReference type="HOGENOM" id="CLU_2975742_0_0_3"/>
<evidence type="ECO:0000313" key="1">
    <source>
        <dbReference type="EMBL" id="CAX32115.1"/>
    </source>
</evidence>
<sequence length="58" mass="6262">MSAPPKNAPNAVVTSRIANGRCLPVWLKGSKGSIKPLNSLKANMEQSFDELESHQIAE</sequence>